<evidence type="ECO:0000313" key="4">
    <source>
        <dbReference type="Proteomes" id="UP001172684"/>
    </source>
</evidence>
<keyword evidence="2" id="KW-0812">Transmembrane</keyword>
<dbReference type="Proteomes" id="UP001172684">
    <property type="component" value="Unassembled WGS sequence"/>
</dbReference>
<accession>A0ABQ9NX71</accession>
<keyword evidence="2" id="KW-1133">Transmembrane helix</keyword>
<proteinExistence type="predicted"/>
<feature type="region of interest" description="Disordered" evidence="1">
    <location>
        <begin position="238"/>
        <end position="277"/>
    </location>
</feature>
<keyword evidence="2" id="KW-0472">Membrane</keyword>
<reference evidence="3" key="1">
    <citation type="submission" date="2022-10" db="EMBL/GenBank/DDBJ databases">
        <title>Culturing micro-colonial fungi from biological soil crusts in the Mojave desert and describing Neophaeococcomyces mojavensis, and introducing the new genera and species Taxawa tesnikishii.</title>
        <authorList>
            <person name="Kurbessoian T."/>
            <person name="Stajich J.E."/>
        </authorList>
    </citation>
    <scope>NUCLEOTIDE SEQUENCE</scope>
    <source>
        <strain evidence="3">TK_1</strain>
    </source>
</reference>
<evidence type="ECO:0000256" key="1">
    <source>
        <dbReference type="SAM" id="MobiDB-lite"/>
    </source>
</evidence>
<evidence type="ECO:0000313" key="3">
    <source>
        <dbReference type="EMBL" id="KAJ9665899.1"/>
    </source>
</evidence>
<evidence type="ECO:0000256" key="2">
    <source>
        <dbReference type="SAM" id="Phobius"/>
    </source>
</evidence>
<name>A0ABQ9NX71_9PEZI</name>
<comment type="caution">
    <text evidence="3">The sequence shown here is derived from an EMBL/GenBank/DDBJ whole genome shotgun (WGS) entry which is preliminary data.</text>
</comment>
<protein>
    <submittedName>
        <fullName evidence="3">Uncharacterized protein</fullName>
    </submittedName>
</protein>
<dbReference type="EMBL" id="JAPDRL010000024">
    <property type="protein sequence ID" value="KAJ9665899.1"/>
    <property type="molecule type" value="Genomic_DNA"/>
</dbReference>
<gene>
    <name evidence="3" type="ORF">H2201_004023</name>
</gene>
<organism evidence="3 4">
    <name type="scientific">Coniosporium apollinis</name>
    <dbReference type="NCBI Taxonomy" id="61459"/>
    <lineage>
        <taxon>Eukaryota</taxon>
        <taxon>Fungi</taxon>
        <taxon>Dikarya</taxon>
        <taxon>Ascomycota</taxon>
        <taxon>Pezizomycotina</taxon>
        <taxon>Dothideomycetes</taxon>
        <taxon>Dothideomycetes incertae sedis</taxon>
        <taxon>Coniosporium</taxon>
    </lineage>
</organism>
<feature type="transmembrane region" description="Helical" evidence="2">
    <location>
        <begin position="79"/>
        <end position="96"/>
    </location>
</feature>
<feature type="transmembrane region" description="Helical" evidence="2">
    <location>
        <begin position="108"/>
        <end position="125"/>
    </location>
</feature>
<feature type="transmembrane region" description="Helical" evidence="2">
    <location>
        <begin position="137"/>
        <end position="156"/>
    </location>
</feature>
<feature type="compositionally biased region" description="Polar residues" evidence="1">
    <location>
        <begin position="264"/>
        <end position="277"/>
    </location>
</feature>
<keyword evidence="4" id="KW-1185">Reference proteome</keyword>
<sequence length="277" mass="30990">MLQSRLDSFDTSYELYSSVQNTTNSAIAGSTSSPTVALNRLVGDLLELISNTADTYKAQNHLAFLDPVAKLLPDLTIDGGLPVLTVLIPVLVLYYVPYHVLTWQQYPSWKTVYVGWVIAVIPTIVEHGGYKTYLSQMVYFCVAVALVISEICHWRFGWYEDRYRNRLAEGEILDARWKITKQELLDQIERYGHSVEETRLSFTIVTTASPLLGSVYPDPKYEKPASNFATPPLPTLFNYSAENEKADPNSTSRLQPPPAPACSESRTGSSISPSRMV</sequence>